<dbReference type="GO" id="GO:0006952">
    <property type="term" value="P:defense response"/>
    <property type="evidence" value="ECO:0007669"/>
    <property type="project" value="UniProtKB-KW"/>
</dbReference>
<dbReference type="STRING" id="33114.A0A2G2VP98"/>
<organism evidence="3 4">
    <name type="scientific">Capsicum baccatum</name>
    <name type="common">Peruvian pepper</name>
    <dbReference type="NCBI Taxonomy" id="33114"/>
    <lineage>
        <taxon>Eukaryota</taxon>
        <taxon>Viridiplantae</taxon>
        <taxon>Streptophyta</taxon>
        <taxon>Embryophyta</taxon>
        <taxon>Tracheophyta</taxon>
        <taxon>Spermatophyta</taxon>
        <taxon>Magnoliopsida</taxon>
        <taxon>eudicotyledons</taxon>
        <taxon>Gunneridae</taxon>
        <taxon>Pentapetalae</taxon>
        <taxon>asterids</taxon>
        <taxon>lamiids</taxon>
        <taxon>Solanales</taxon>
        <taxon>Solanaceae</taxon>
        <taxon>Solanoideae</taxon>
        <taxon>Capsiceae</taxon>
        <taxon>Capsicum</taxon>
    </lineage>
</organism>
<gene>
    <name evidence="3" type="ORF">CQW23_26605</name>
</gene>
<dbReference type="InterPro" id="IPR027417">
    <property type="entry name" value="P-loop_NTPase"/>
</dbReference>
<keyword evidence="1" id="KW-0611">Plant defense</keyword>
<dbReference type="Pfam" id="PF00931">
    <property type="entry name" value="NB-ARC"/>
    <property type="match status" value="1"/>
</dbReference>
<dbReference type="EMBL" id="MLFT02000011">
    <property type="protein sequence ID" value="PHT34805.1"/>
    <property type="molecule type" value="Genomic_DNA"/>
</dbReference>
<dbReference type="Proteomes" id="UP000224567">
    <property type="component" value="Unassembled WGS sequence"/>
</dbReference>
<feature type="domain" description="NB-ARC" evidence="2">
    <location>
        <begin position="100"/>
        <end position="174"/>
    </location>
</feature>
<protein>
    <recommendedName>
        <fullName evidence="2">NB-ARC domain-containing protein</fullName>
    </recommendedName>
</protein>
<dbReference type="PANTHER" id="PTHR36766">
    <property type="entry name" value="PLANT BROAD-SPECTRUM MILDEW RESISTANCE PROTEIN RPW8"/>
    <property type="match status" value="1"/>
</dbReference>
<evidence type="ECO:0000256" key="1">
    <source>
        <dbReference type="ARBA" id="ARBA00022821"/>
    </source>
</evidence>
<dbReference type="SUPFAM" id="SSF52540">
    <property type="entry name" value="P-loop containing nucleoside triphosphate hydrolases"/>
    <property type="match status" value="1"/>
</dbReference>
<evidence type="ECO:0000259" key="2">
    <source>
        <dbReference type="Pfam" id="PF00931"/>
    </source>
</evidence>
<reference evidence="4" key="2">
    <citation type="journal article" date="2017" name="J. Anim. Genet.">
        <title>Multiple reference genome sequences of hot pepper reveal the massive evolution of plant disease resistance genes by retroduplication.</title>
        <authorList>
            <person name="Kim S."/>
            <person name="Park J."/>
            <person name="Yeom S.-I."/>
            <person name="Kim Y.-M."/>
            <person name="Seo E."/>
            <person name="Kim K.-T."/>
            <person name="Kim M.-S."/>
            <person name="Lee J.M."/>
            <person name="Cheong K."/>
            <person name="Shin H.-S."/>
            <person name="Kim S.-B."/>
            <person name="Han K."/>
            <person name="Lee J."/>
            <person name="Park M."/>
            <person name="Lee H.-A."/>
            <person name="Lee H.-Y."/>
            <person name="Lee Y."/>
            <person name="Oh S."/>
            <person name="Lee J.H."/>
            <person name="Choi E."/>
            <person name="Choi E."/>
            <person name="Lee S.E."/>
            <person name="Jeon J."/>
            <person name="Kim H."/>
            <person name="Choi G."/>
            <person name="Song H."/>
            <person name="Lee J."/>
            <person name="Lee S.-C."/>
            <person name="Kwon J.-K."/>
            <person name="Lee H.-Y."/>
            <person name="Koo N."/>
            <person name="Hong Y."/>
            <person name="Kim R.W."/>
            <person name="Kang W.-H."/>
            <person name="Huh J.H."/>
            <person name="Kang B.-C."/>
            <person name="Yang T.-J."/>
            <person name="Lee Y.-H."/>
            <person name="Bennetzen J.L."/>
            <person name="Choi D."/>
        </authorList>
    </citation>
    <scope>NUCLEOTIDE SEQUENCE [LARGE SCALE GENOMIC DNA]</scope>
    <source>
        <strain evidence="4">cv. PBC81</strain>
    </source>
</reference>
<name>A0A2G2VP98_CAPBA</name>
<dbReference type="OrthoDB" id="1288760at2759"/>
<reference evidence="3 4" key="1">
    <citation type="journal article" date="2017" name="Genome Biol.">
        <title>New reference genome sequences of hot pepper reveal the massive evolution of plant disease-resistance genes by retroduplication.</title>
        <authorList>
            <person name="Kim S."/>
            <person name="Park J."/>
            <person name="Yeom S.I."/>
            <person name="Kim Y.M."/>
            <person name="Seo E."/>
            <person name="Kim K.T."/>
            <person name="Kim M.S."/>
            <person name="Lee J.M."/>
            <person name="Cheong K."/>
            <person name="Shin H.S."/>
            <person name="Kim S.B."/>
            <person name="Han K."/>
            <person name="Lee J."/>
            <person name="Park M."/>
            <person name="Lee H.A."/>
            <person name="Lee H.Y."/>
            <person name="Lee Y."/>
            <person name="Oh S."/>
            <person name="Lee J.H."/>
            <person name="Choi E."/>
            <person name="Choi E."/>
            <person name="Lee S.E."/>
            <person name="Jeon J."/>
            <person name="Kim H."/>
            <person name="Choi G."/>
            <person name="Song H."/>
            <person name="Lee J."/>
            <person name="Lee S.C."/>
            <person name="Kwon J.K."/>
            <person name="Lee H.Y."/>
            <person name="Koo N."/>
            <person name="Hong Y."/>
            <person name="Kim R.W."/>
            <person name="Kang W.H."/>
            <person name="Huh J.H."/>
            <person name="Kang B.C."/>
            <person name="Yang T.J."/>
            <person name="Lee Y.H."/>
            <person name="Bennetzen J.L."/>
            <person name="Choi D."/>
        </authorList>
    </citation>
    <scope>NUCLEOTIDE SEQUENCE [LARGE SCALE GENOMIC DNA]</scope>
    <source>
        <strain evidence="4">cv. PBC81</strain>
    </source>
</reference>
<evidence type="ECO:0000313" key="3">
    <source>
        <dbReference type="EMBL" id="PHT34805.1"/>
    </source>
</evidence>
<dbReference type="GO" id="GO:0043531">
    <property type="term" value="F:ADP binding"/>
    <property type="evidence" value="ECO:0007669"/>
    <property type="project" value="InterPro"/>
</dbReference>
<proteinExistence type="predicted"/>
<keyword evidence="4" id="KW-1185">Reference proteome</keyword>
<dbReference type="AlphaFoldDB" id="A0A2G2VP98"/>
<comment type="caution">
    <text evidence="3">The sequence shown here is derived from an EMBL/GenBank/DDBJ whole genome shotgun (WGS) entry which is preliminary data.</text>
</comment>
<dbReference type="PANTHER" id="PTHR36766:SF30">
    <property type="entry name" value="TIR-NBS TYPE DISEASE RESISTANCE PROTEIN-RELATED"/>
    <property type="match status" value="1"/>
</dbReference>
<accession>A0A2G2VP98</accession>
<dbReference type="Gene3D" id="3.40.50.300">
    <property type="entry name" value="P-loop containing nucleotide triphosphate hydrolases"/>
    <property type="match status" value="1"/>
</dbReference>
<sequence>MEVGLAVGGAFLSSALNVMFDRLAAQDAISNLQVSDLKLYLSDGFSINIKEKLENTIGTLEELQNQIARLDLPKYLDSGKQETREYSTSVVVESKIFGRQNEIEELVGHLLSDDACGNKLTVIPIVGMAGIGKTTLAEAVYNDESVKNYFDLKAWICVYEPYDALRIIKELLLEIG</sequence>
<evidence type="ECO:0000313" key="4">
    <source>
        <dbReference type="Proteomes" id="UP000224567"/>
    </source>
</evidence>
<dbReference type="InterPro" id="IPR002182">
    <property type="entry name" value="NB-ARC"/>
</dbReference>